<dbReference type="InterPro" id="IPR046574">
    <property type="entry name" value="DUF6634"/>
</dbReference>
<evidence type="ECO:0000313" key="2">
    <source>
        <dbReference type="Proteomes" id="UP000249577"/>
    </source>
</evidence>
<reference evidence="1 2" key="1">
    <citation type="submission" date="2017-08" db="EMBL/GenBank/DDBJ databases">
        <title>Infants hospitalized years apart are colonized by the same room-sourced microbial strains.</title>
        <authorList>
            <person name="Brooks B."/>
            <person name="Olm M.R."/>
            <person name="Firek B.A."/>
            <person name="Baker R."/>
            <person name="Thomas B.C."/>
            <person name="Morowitz M.J."/>
            <person name="Banfield J.F."/>
        </authorList>
    </citation>
    <scope>NUCLEOTIDE SEQUENCE [LARGE SCALE GENOMIC DNA]</scope>
    <source>
        <strain evidence="1">S2_005_003_R2_43</strain>
    </source>
</reference>
<sequence length="97" mass="10835">MNWLMEAERLDRLSLDLRLISANSDRPTIDQLAMAPVLSDWRRAVVANHALIGCVRRHPLVGPGPIRTSAIVAEGPGWARTLSRFYVLQDPHPSILD</sequence>
<dbReference type="Pfam" id="PF20339">
    <property type="entry name" value="DUF6634"/>
    <property type="match status" value="1"/>
</dbReference>
<dbReference type="AlphaFoldDB" id="A0A2W5K6H9"/>
<dbReference type="Proteomes" id="UP000249577">
    <property type="component" value="Unassembled WGS sequence"/>
</dbReference>
<protein>
    <submittedName>
        <fullName evidence="1">Uncharacterized protein</fullName>
    </submittedName>
</protein>
<gene>
    <name evidence="1" type="ORF">DI565_16555</name>
</gene>
<accession>A0A2W5K6H9</accession>
<proteinExistence type="predicted"/>
<comment type="caution">
    <text evidence="1">The sequence shown here is derived from an EMBL/GenBank/DDBJ whole genome shotgun (WGS) entry which is preliminary data.</text>
</comment>
<organism evidence="1 2">
    <name type="scientific">Ancylobacter novellus</name>
    <name type="common">Thiobacillus novellus</name>
    <dbReference type="NCBI Taxonomy" id="921"/>
    <lineage>
        <taxon>Bacteria</taxon>
        <taxon>Pseudomonadati</taxon>
        <taxon>Pseudomonadota</taxon>
        <taxon>Alphaproteobacteria</taxon>
        <taxon>Hyphomicrobiales</taxon>
        <taxon>Xanthobacteraceae</taxon>
        <taxon>Ancylobacter</taxon>
    </lineage>
</organism>
<dbReference type="EMBL" id="QFPN01000009">
    <property type="protein sequence ID" value="PZQ12431.1"/>
    <property type="molecule type" value="Genomic_DNA"/>
</dbReference>
<name>A0A2W5K6H9_ANCNO</name>
<evidence type="ECO:0000313" key="1">
    <source>
        <dbReference type="EMBL" id="PZQ12431.1"/>
    </source>
</evidence>